<name>A0AAD5U763_9FUNG</name>
<dbReference type="InterPro" id="IPR036869">
    <property type="entry name" value="J_dom_sf"/>
</dbReference>
<dbReference type="PANTHER" id="PTHR44140:SF2">
    <property type="entry name" value="LD25575P"/>
    <property type="match status" value="1"/>
</dbReference>
<dbReference type="Gene3D" id="1.10.287.110">
    <property type="entry name" value="DnaJ domain"/>
    <property type="match status" value="1"/>
</dbReference>
<evidence type="ECO:0000259" key="5">
    <source>
        <dbReference type="PROSITE" id="PS50076"/>
    </source>
</evidence>
<keyword evidence="7" id="KW-1185">Reference proteome</keyword>
<dbReference type="Proteomes" id="UP001211065">
    <property type="component" value="Unassembled WGS sequence"/>
</dbReference>
<dbReference type="SMART" id="SM00271">
    <property type="entry name" value="DnaJ"/>
    <property type="match status" value="1"/>
</dbReference>
<reference evidence="6" key="1">
    <citation type="submission" date="2020-05" db="EMBL/GenBank/DDBJ databases">
        <title>Phylogenomic resolution of chytrid fungi.</title>
        <authorList>
            <person name="Stajich J.E."/>
            <person name="Amses K."/>
            <person name="Simmons R."/>
            <person name="Seto K."/>
            <person name="Myers J."/>
            <person name="Bonds A."/>
            <person name="Quandt C.A."/>
            <person name="Barry K."/>
            <person name="Liu P."/>
            <person name="Grigoriev I."/>
            <person name="Longcore J.E."/>
            <person name="James T.Y."/>
        </authorList>
    </citation>
    <scope>NUCLEOTIDE SEQUENCE</scope>
    <source>
        <strain evidence="6">JEL0476</strain>
    </source>
</reference>
<dbReference type="InterPro" id="IPR019734">
    <property type="entry name" value="TPR_rpt"/>
</dbReference>
<dbReference type="InterPro" id="IPR001623">
    <property type="entry name" value="DnaJ_domain"/>
</dbReference>
<evidence type="ECO:0000313" key="7">
    <source>
        <dbReference type="Proteomes" id="UP001211065"/>
    </source>
</evidence>
<protein>
    <recommendedName>
        <fullName evidence="5">J domain-containing protein</fullName>
    </recommendedName>
</protein>
<evidence type="ECO:0000313" key="6">
    <source>
        <dbReference type="EMBL" id="KAJ3227104.1"/>
    </source>
</evidence>
<dbReference type="SUPFAM" id="SSF46565">
    <property type="entry name" value="Chaperone J-domain"/>
    <property type="match status" value="1"/>
</dbReference>
<dbReference type="GO" id="GO:0051087">
    <property type="term" value="F:protein-folding chaperone binding"/>
    <property type="evidence" value="ECO:0007669"/>
    <property type="project" value="TreeGrafter"/>
</dbReference>
<dbReference type="InterPro" id="IPR018253">
    <property type="entry name" value="DnaJ_domain_CS"/>
</dbReference>
<dbReference type="PANTHER" id="PTHR44140">
    <property type="entry name" value="LD25575P"/>
    <property type="match status" value="1"/>
</dbReference>
<dbReference type="Pfam" id="PF00226">
    <property type="entry name" value="DnaJ"/>
    <property type="match status" value="1"/>
</dbReference>
<dbReference type="InterPro" id="IPR011990">
    <property type="entry name" value="TPR-like_helical_dom_sf"/>
</dbReference>
<comment type="subcellular location">
    <subcellularLocation>
        <location evidence="1">Endoplasmic reticulum</location>
    </subcellularLocation>
</comment>
<dbReference type="AlphaFoldDB" id="A0AAD5U763"/>
<dbReference type="Gene3D" id="1.25.40.10">
    <property type="entry name" value="Tetratricopeptide repeat domain"/>
    <property type="match status" value="1"/>
</dbReference>
<dbReference type="PROSITE" id="PS00636">
    <property type="entry name" value="DNAJ_1"/>
    <property type="match status" value="1"/>
</dbReference>
<proteinExistence type="predicted"/>
<dbReference type="GO" id="GO:0034975">
    <property type="term" value="P:protein folding in endoplasmic reticulum"/>
    <property type="evidence" value="ECO:0007669"/>
    <property type="project" value="TreeGrafter"/>
</dbReference>
<accession>A0AAD5U763</accession>
<dbReference type="SMART" id="SM00028">
    <property type="entry name" value="TPR"/>
    <property type="match status" value="3"/>
</dbReference>
<dbReference type="GO" id="GO:0005783">
    <property type="term" value="C:endoplasmic reticulum"/>
    <property type="evidence" value="ECO:0007669"/>
    <property type="project" value="UniProtKB-SubCell"/>
</dbReference>
<evidence type="ECO:0000256" key="1">
    <source>
        <dbReference type="ARBA" id="ARBA00004240"/>
    </source>
</evidence>
<dbReference type="GO" id="GO:0051787">
    <property type="term" value="F:misfolded protein binding"/>
    <property type="evidence" value="ECO:0007669"/>
    <property type="project" value="TreeGrafter"/>
</dbReference>
<dbReference type="InterPro" id="IPR051727">
    <property type="entry name" value="DnaJ_C3_Co-chaperones"/>
</dbReference>
<sequence>MEQCLSGRCKFKVYGYHLMKGGAEVTFMVREKYAKNLKNFPILLYQYSMVEKFFNSKNKSLVTFAEYNVRTLEEILSSQENLKYEYILLTISSAALRSNDGGWIKDLVQKTEAKNLITFTPGKEDVELLMNICGGVENLNFASGFITIISYSAPLEKESFSPFEVKKTDNSQDCFAYLAPSSENIQYYGKKTDVGYTSIEKFSSLFNKGGLKSSATHVELYKNKKIEPPAPILIAQSVITPLLMALESVDWKFLNLKNNEKNVLHLLVKAVGELLTIEINKNSSLEEVDIRMKRADCYLKLGNLESAAGDYLRASKIKPDNTLALLQLSKVRLSLGETGDAITSLKECLKFDIDHKECKKSFKELKKFDKEFNKVQETFKKNMFRSVLKLIEGEGDSVEQKKKTGLIYKVKELNIGGNKLKSLMELVCRSKFGVSNSNDEDTLKSCQEVLNLDADNVEALIIKADISMKNENYEEAMRDYKKAHEVSGGDHRAQEGYNKAQRLLKQQGQKNYYKVLGVERNASKKQIKKAFRTLAKIHHPDKQPASEKEKATKKYSEINEAYEVLMDDEKRQKFDNGEDPNDQSQQFNQPNFHQFFQGGVFRETDQFGYALSFSKYSNIERSRNSVVKQQLQTYLEIRMIYPSNPLIIGQLSKAIDLRRDFRCIRKGLKRRWWYLRKLRDSLEHNPFVTRFYINHAKVVEENYFGDTSVFESVPTALNNCFHSLNNFERDLNDILVY</sequence>
<keyword evidence="3" id="KW-0256">Endoplasmic reticulum</keyword>
<feature type="repeat" description="TPR" evidence="4">
    <location>
        <begin position="288"/>
        <end position="321"/>
    </location>
</feature>
<gene>
    <name evidence="6" type="ORF">HK099_003323</name>
</gene>
<organism evidence="6 7">
    <name type="scientific">Clydaea vesicula</name>
    <dbReference type="NCBI Taxonomy" id="447962"/>
    <lineage>
        <taxon>Eukaryota</taxon>
        <taxon>Fungi</taxon>
        <taxon>Fungi incertae sedis</taxon>
        <taxon>Chytridiomycota</taxon>
        <taxon>Chytridiomycota incertae sedis</taxon>
        <taxon>Chytridiomycetes</taxon>
        <taxon>Lobulomycetales</taxon>
        <taxon>Lobulomycetaceae</taxon>
        <taxon>Clydaea</taxon>
    </lineage>
</organism>
<feature type="domain" description="J" evidence="5">
    <location>
        <begin position="511"/>
        <end position="578"/>
    </location>
</feature>
<dbReference type="Pfam" id="PF13181">
    <property type="entry name" value="TPR_8"/>
    <property type="match status" value="2"/>
</dbReference>
<keyword evidence="4" id="KW-0802">TPR repeat</keyword>
<comment type="caution">
    <text evidence="6">The sequence shown here is derived from an EMBL/GenBank/DDBJ whole genome shotgun (WGS) entry which is preliminary data.</text>
</comment>
<dbReference type="PROSITE" id="PS50005">
    <property type="entry name" value="TPR"/>
    <property type="match status" value="1"/>
</dbReference>
<evidence type="ECO:0000256" key="4">
    <source>
        <dbReference type="PROSITE-ProRule" id="PRU00339"/>
    </source>
</evidence>
<dbReference type="EMBL" id="JADGJW010000022">
    <property type="protein sequence ID" value="KAJ3227104.1"/>
    <property type="molecule type" value="Genomic_DNA"/>
</dbReference>
<dbReference type="PRINTS" id="PR00625">
    <property type="entry name" value="JDOMAIN"/>
</dbReference>
<dbReference type="SUPFAM" id="SSF48452">
    <property type="entry name" value="TPR-like"/>
    <property type="match status" value="1"/>
</dbReference>
<dbReference type="PROSITE" id="PS50076">
    <property type="entry name" value="DNAJ_2"/>
    <property type="match status" value="1"/>
</dbReference>
<evidence type="ECO:0000256" key="2">
    <source>
        <dbReference type="ARBA" id="ARBA00022729"/>
    </source>
</evidence>
<keyword evidence="2" id="KW-0732">Signal</keyword>
<dbReference type="CDD" id="cd06257">
    <property type="entry name" value="DnaJ"/>
    <property type="match status" value="1"/>
</dbReference>
<evidence type="ECO:0000256" key="3">
    <source>
        <dbReference type="ARBA" id="ARBA00022824"/>
    </source>
</evidence>